<keyword evidence="1 5" id="KW-0436">Ligase</keyword>
<comment type="caution">
    <text evidence="6">The sequence shown here is derived from an EMBL/GenBank/DDBJ whole genome shotgun (WGS) entry which is preliminary data.</text>
</comment>
<comment type="similarity">
    <text evidence="5">Belongs to the glutamate--cysteine ligase type 2 family. EgtA subfamily.</text>
</comment>
<dbReference type="EC" id="6.3.2.2" evidence="5"/>
<keyword evidence="7" id="KW-1185">Reference proteome</keyword>
<dbReference type="GO" id="GO:0005524">
    <property type="term" value="F:ATP binding"/>
    <property type="evidence" value="ECO:0007669"/>
    <property type="project" value="UniProtKB-UniRule"/>
</dbReference>
<dbReference type="InterPro" id="IPR006336">
    <property type="entry name" value="GCS2"/>
</dbReference>
<evidence type="ECO:0000256" key="2">
    <source>
        <dbReference type="ARBA" id="ARBA00022741"/>
    </source>
</evidence>
<dbReference type="RefSeq" id="WP_103263020.1">
    <property type="nucleotide sequence ID" value="NZ_PPEL01000050.1"/>
</dbReference>
<keyword evidence="2 5" id="KW-0547">Nucleotide-binding</keyword>
<keyword evidence="3 5" id="KW-0067">ATP-binding</keyword>
<evidence type="ECO:0000256" key="4">
    <source>
        <dbReference type="ARBA" id="ARBA00048819"/>
    </source>
</evidence>
<dbReference type="PANTHER" id="PTHR34378">
    <property type="entry name" value="GLUTAMATE--CYSTEINE LIGASE, CHLOROPLASTIC"/>
    <property type="match status" value="1"/>
</dbReference>
<protein>
    <recommendedName>
        <fullName evidence="5">Glutamate--cysteine ligase</fullName>
        <ecNumber evidence="5">6.3.2.2</ecNumber>
    </recommendedName>
</protein>
<evidence type="ECO:0000313" key="6">
    <source>
        <dbReference type="EMBL" id="PNV65055.1"/>
    </source>
</evidence>
<comment type="function">
    <text evidence="5">Catalyzes the synthesis of gamma-glutamylcysteine (gamma-GC).</text>
</comment>
<dbReference type="InterPro" id="IPR014746">
    <property type="entry name" value="Gln_synth/guanido_kin_cat_dom"/>
</dbReference>
<dbReference type="PIRSF" id="PIRSF017901">
    <property type="entry name" value="GCL"/>
    <property type="match status" value="1"/>
</dbReference>
<dbReference type="Proteomes" id="UP000236488">
    <property type="component" value="Unassembled WGS sequence"/>
</dbReference>
<name>A0A2K2U401_9ACTN</name>
<dbReference type="AlphaFoldDB" id="A0A2K2U401"/>
<evidence type="ECO:0000313" key="7">
    <source>
        <dbReference type="Proteomes" id="UP000236488"/>
    </source>
</evidence>
<accession>A0A2K2U401</accession>
<gene>
    <name evidence="6" type="ORF">C2L80_08570</name>
</gene>
<dbReference type="PANTHER" id="PTHR34378:SF1">
    <property type="entry name" value="GLUTAMATE--CYSTEINE LIGASE, CHLOROPLASTIC"/>
    <property type="match status" value="1"/>
</dbReference>
<reference evidence="6 7" key="1">
    <citation type="journal article" date="2018" name="Int. J. Syst. Evol. Microbiol.">
        <title>Rubneribacter badeniensis gen. nov., sp. nov. and Enteroscipio rubneri gen. nov., sp. nov., new members of the Eggerthellaceae isolated from human faeces.</title>
        <authorList>
            <person name="Danylec N."/>
            <person name="Gobl A."/>
            <person name="Stoll D.A."/>
            <person name="Hetzer B."/>
            <person name="Kulling S.E."/>
            <person name="Huch M."/>
        </authorList>
    </citation>
    <scope>NUCLEOTIDE SEQUENCE [LARGE SCALE GENOMIC DNA]</scope>
    <source>
        <strain evidence="6 7">ResAG-85</strain>
    </source>
</reference>
<dbReference type="GO" id="GO:0006750">
    <property type="term" value="P:glutathione biosynthetic process"/>
    <property type="evidence" value="ECO:0007669"/>
    <property type="project" value="UniProtKB-UniRule"/>
</dbReference>
<dbReference type="GO" id="GO:0004357">
    <property type="term" value="F:glutamate-cysteine ligase activity"/>
    <property type="evidence" value="ECO:0007669"/>
    <property type="project" value="UniProtKB-UniRule"/>
</dbReference>
<comment type="catalytic activity">
    <reaction evidence="4 5">
        <text>L-cysteine + L-glutamate + ATP = gamma-L-glutamyl-L-cysteine + ADP + phosphate + H(+)</text>
        <dbReference type="Rhea" id="RHEA:13285"/>
        <dbReference type="ChEBI" id="CHEBI:15378"/>
        <dbReference type="ChEBI" id="CHEBI:29985"/>
        <dbReference type="ChEBI" id="CHEBI:30616"/>
        <dbReference type="ChEBI" id="CHEBI:35235"/>
        <dbReference type="ChEBI" id="CHEBI:43474"/>
        <dbReference type="ChEBI" id="CHEBI:58173"/>
        <dbReference type="ChEBI" id="CHEBI:456216"/>
        <dbReference type="EC" id="6.3.2.2"/>
    </reaction>
</comment>
<dbReference type="Gene3D" id="3.30.590.20">
    <property type="match status" value="1"/>
</dbReference>
<sequence length="430" mass="47590">MNATFAGDTRQPARESNIAAIVSYFEQGIKPVGGPGELGIELEHILVHDDMSPVSYSEEHGVAWLLDQLKEEYPALTRDAQGDLLGVARPGEAVTIEPAAQLELSAGPFVDLDRARKVFEAFESRIGSLLAPVGERMLATGYHPTAAARSLELIPKRRYQFMDLYLGKKDAHGPCMMRGSASTQVSIDYTSTQDCLRKLRLAFALVPILSLICDNSPVFEGVPRTHELVRTEIWKHVDNDRCGLVPDVFEPSFDLRRYAEYILDTVAILVPCDKEQWCYSERTFGDIYANRTMSRAEVEHALSMFFTDVRLKTYIEIRPADALPIPYAIAYAALVRGLFYSPASLDALDALLSDVRAADYESAKVALMEGGYRAEVYGRPVAELCDAVMNIAERGLGEGDRAHLEPLARLVADRTTLATLAERDREGGAR</sequence>
<dbReference type="EMBL" id="PPEL01000050">
    <property type="protein sequence ID" value="PNV65055.1"/>
    <property type="molecule type" value="Genomic_DNA"/>
</dbReference>
<dbReference type="Pfam" id="PF04107">
    <property type="entry name" value="GCS2"/>
    <property type="match status" value="1"/>
</dbReference>
<dbReference type="InterPro" id="IPR035434">
    <property type="entry name" value="GCL_bact_plant"/>
</dbReference>
<evidence type="ECO:0000256" key="5">
    <source>
        <dbReference type="PIRNR" id="PIRNR017901"/>
    </source>
</evidence>
<evidence type="ECO:0000256" key="3">
    <source>
        <dbReference type="ARBA" id="ARBA00022840"/>
    </source>
</evidence>
<evidence type="ECO:0000256" key="1">
    <source>
        <dbReference type="ARBA" id="ARBA00022598"/>
    </source>
</evidence>
<dbReference type="SUPFAM" id="SSF55931">
    <property type="entry name" value="Glutamine synthetase/guanido kinase"/>
    <property type="match status" value="1"/>
</dbReference>
<organism evidence="6 7">
    <name type="scientific">Rubneribacter badeniensis</name>
    <dbReference type="NCBI Taxonomy" id="2070688"/>
    <lineage>
        <taxon>Bacteria</taxon>
        <taxon>Bacillati</taxon>
        <taxon>Actinomycetota</taxon>
        <taxon>Coriobacteriia</taxon>
        <taxon>Eggerthellales</taxon>
        <taxon>Eggerthellaceae</taxon>
        <taxon>Rubneribacter</taxon>
    </lineage>
</organism>
<proteinExistence type="inferred from homology"/>